<organism evidence="3 4">
    <name type="scientific">Maritalea porphyrae</name>
    <dbReference type="NCBI Taxonomy" id="880732"/>
    <lineage>
        <taxon>Bacteria</taxon>
        <taxon>Pseudomonadati</taxon>
        <taxon>Pseudomonadota</taxon>
        <taxon>Alphaproteobacteria</taxon>
        <taxon>Hyphomicrobiales</taxon>
        <taxon>Devosiaceae</taxon>
        <taxon>Maritalea</taxon>
    </lineage>
</organism>
<evidence type="ECO:0000256" key="1">
    <source>
        <dbReference type="ARBA" id="ARBA00006817"/>
    </source>
</evidence>
<dbReference type="Gene3D" id="3.30.530.20">
    <property type="match status" value="1"/>
</dbReference>
<proteinExistence type="inferred from homology"/>
<comment type="similarity">
    <text evidence="1">Belongs to the AHA1 family.</text>
</comment>
<accession>A0ABQ5UPY5</accession>
<gene>
    <name evidence="3" type="ORF">GCM10007879_07330</name>
</gene>
<evidence type="ECO:0000313" key="3">
    <source>
        <dbReference type="EMBL" id="GLQ16484.1"/>
    </source>
</evidence>
<protein>
    <submittedName>
        <fullName evidence="3">ATPase</fullName>
    </submittedName>
</protein>
<dbReference type="EMBL" id="BSNI01000002">
    <property type="protein sequence ID" value="GLQ16484.1"/>
    <property type="molecule type" value="Genomic_DNA"/>
</dbReference>
<keyword evidence="4" id="KW-1185">Reference proteome</keyword>
<evidence type="ECO:0000313" key="4">
    <source>
        <dbReference type="Proteomes" id="UP001161405"/>
    </source>
</evidence>
<feature type="domain" description="Activator of Hsp90 ATPase homologue 1/2-like C-terminal" evidence="2">
    <location>
        <begin position="45"/>
        <end position="145"/>
    </location>
</feature>
<dbReference type="Pfam" id="PF08327">
    <property type="entry name" value="AHSA1"/>
    <property type="match status" value="1"/>
</dbReference>
<reference evidence="3" key="2">
    <citation type="submission" date="2023-01" db="EMBL/GenBank/DDBJ databases">
        <title>Draft genome sequence of Maritalea porphyrae strain NBRC 107169.</title>
        <authorList>
            <person name="Sun Q."/>
            <person name="Mori K."/>
        </authorList>
    </citation>
    <scope>NUCLEOTIDE SEQUENCE</scope>
    <source>
        <strain evidence="3">NBRC 107169</strain>
    </source>
</reference>
<sequence>MLEPLVKTIDVPCDQATAFDVFINKMDSWWPLGKFTLSAMKGEPATGIRVDARPDGQIVEIGAGGVETLWGTIKEYDPSDYLSMDFHIPAPGHEEVGERTLVEVRFTSLGDNSTRLELTQSNWEALGDMAEMVHGGYGHGWTMILEGGYLAHFAK</sequence>
<comment type="caution">
    <text evidence="3">The sequence shown here is derived from an EMBL/GenBank/DDBJ whole genome shotgun (WGS) entry which is preliminary data.</text>
</comment>
<name>A0ABQ5UPY5_9HYPH</name>
<evidence type="ECO:0000259" key="2">
    <source>
        <dbReference type="Pfam" id="PF08327"/>
    </source>
</evidence>
<dbReference type="Proteomes" id="UP001161405">
    <property type="component" value="Unassembled WGS sequence"/>
</dbReference>
<dbReference type="RefSeq" id="WP_284362128.1">
    <property type="nucleotide sequence ID" value="NZ_BSNI01000002.1"/>
</dbReference>
<dbReference type="SUPFAM" id="SSF55961">
    <property type="entry name" value="Bet v1-like"/>
    <property type="match status" value="1"/>
</dbReference>
<reference evidence="3" key="1">
    <citation type="journal article" date="2014" name="Int. J. Syst. Evol. Microbiol.">
        <title>Complete genome of a new Firmicutes species belonging to the dominant human colonic microbiota ('Ruminococcus bicirculans') reveals two chromosomes and a selective capacity to utilize plant glucans.</title>
        <authorList>
            <consortium name="NISC Comparative Sequencing Program"/>
            <person name="Wegmann U."/>
            <person name="Louis P."/>
            <person name="Goesmann A."/>
            <person name="Henrissat B."/>
            <person name="Duncan S.H."/>
            <person name="Flint H.J."/>
        </authorList>
    </citation>
    <scope>NUCLEOTIDE SEQUENCE</scope>
    <source>
        <strain evidence="3">NBRC 107169</strain>
    </source>
</reference>
<dbReference type="InterPro" id="IPR023393">
    <property type="entry name" value="START-like_dom_sf"/>
</dbReference>
<dbReference type="InterPro" id="IPR013538">
    <property type="entry name" value="ASHA1/2-like_C"/>
</dbReference>